<dbReference type="RefSeq" id="WP_367918893.1">
    <property type="nucleotide sequence ID" value="NZ_BAABAC010000017.1"/>
</dbReference>
<evidence type="ECO:0000256" key="2">
    <source>
        <dbReference type="SAM" id="SignalP"/>
    </source>
</evidence>
<comment type="caution">
    <text evidence="3">The sequence shown here is derived from an EMBL/GenBank/DDBJ whole genome shotgun (WGS) entry which is preliminary data.</text>
</comment>
<name>A0ABW3W2R8_9ACTN</name>
<organism evidence="3 4">
    <name type="scientific">Nocardioides ginsengisoli</name>
    <dbReference type="NCBI Taxonomy" id="363868"/>
    <lineage>
        <taxon>Bacteria</taxon>
        <taxon>Bacillati</taxon>
        <taxon>Actinomycetota</taxon>
        <taxon>Actinomycetes</taxon>
        <taxon>Propionibacteriales</taxon>
        <taxon>Nocardioidaceae</taxon>
        <taxon>Nocardioides</taxon>
    </lineage>
</organism>
<feature type="region of interest" description="Disordered" evidence="1">
    <location>
        <begin position="168"/>
        <end position="188"/>
    </location>
</feature>
<reference evidence="4" key="1">
    <citation type="journal article" date="2019" name="Int. J. Syst. Evol. Microbiol.">
        <title>The Global Catalogue of Microorganisms (GCM) 10K type strain sequencing project: providing services to taxonomists for standard genome sequencing and annotation.</title>
        <authorList>
            <consortium name="The Broad Institute Genomics Platform"/>
            <consortium name="The Broad Institute Genome Sequencing Center for Infectious Disease"/>
            <person name="Wu L."/>
            <person name="Ma J."/>
        </authorList>
    </citation>
    <scope>NUCLEOTIDE SEQUENCE [LARGE SCALE GENOMIC DNA]</scope>
    <source>
        <strain evidence="4">CCUG 52478</strain>
    </source>
</reference>
<sequence>MRTRLVAGLAGALLAVTPAVASAAEYVHVDPAHDVRSGRFESDGNGRLDRRQASADIRKVHVSYTSDRLVVRIKTRAALPARGFFVGVGVRTPAGQYDSTFMKAFGGTLDALTGEEGDDIDCAGYGTTIDRAKRLTTVTIPSTCIGSPTWVKVGAGVATIKKGRMSADDGLSRRLRDDLSRSPRITRD</sequence>
<accession>A0ABW3W2R8</accession>
<protein>
    <submittedName>
        <fullName evidence="3">Uncharacterized protein</fullName>
    </submittedName>
</protein>
<evidence type="ECO:0000313" key="3">
    <source>
        <dbReference type="EMBL" id="MFD1248865.1"/>
    </source>
</evidence>
<dbReference type="Proteomes" id="UP001597229">
    <property type="component" value="Unassembled WGS sequence"/>
</dbReference>
<evidence type="ECO:0000313" key="4">
    <source>
        <dbReference type="Proteomes" id="UP001597229"/>
    </source>
</evidence>
<keyword evidence="2" id="KW-0732">Signal</keyword>
<feature type="signal peptide" evidence="2">
    <location>
        <begin position="1"/>
        <end position="23"/>
    </location>
</feature>
<dbReference type="EMBL" id="JBHTLX010000018">
    <property type="protein sequence ID" value="MFD1248865.1"/>
    <property type="molecule type" value="Genomic_DNA"/>
</dbReference>
<keyword evidence="4" id="KW-1185">Reference proteome</keyword>
<feature type="chain" id="PRO_5046322393" evidence="2">
    <location>
        <begin position="24"/>
        <end position="188"/>
    </location>
</feature>
<evidence type="ECO:0000256" key="1">
    <source>
        <dbReference type="SAM" id="MobiDB-lite"/>
    </source>
</evidence>
<gene>
    <name evidence="3" type="ORF">ACFQ3F_13785</name>
</gene>
<proteinExistence type="predicted"/>